<evidence type="ECO:0000313" key="5">
    <source>
        <dbReference type="EMBL" id="PNF23395.1"/>
    </source>
</evidence>
<keyword evidence="1" id="KW-0195">Cyclin</keyword>
<dbReference type="Pfam" id="PF16899">
    <property type="entry name" value="Cyclin_C_2"/>
    <property type="match status" value="1"/>
</dbReference>
<accession>A0A2J7Q496</accession>
<dbReference type="FunFam" id="1.10.472.10:FF:000029">
    <property type="entry name" value="Cyclin h"/>
    <property type="match status" value="1"/>
</dbReference>
<dbReference type="SUPFAM" id="SSF47954">
    <property type="entry name" value="Cyclin-like"/>
    <property type="match status" value="1"/>
</dbReference>
<dbReference type="InterPro" id="IPR031658">
    <property type="entry name" value="Cyclin_C_2"/>
</dbReference>
<dbReference type="Proteomes" id="UP000235965">
    <property type="component" value="Unassembled WGS sequence"/>
</dbReference>
<proteinExistence type="predicted"/>
<feature type="region of interest" description="Disordered" evidence="3">
    <location>
        <begin position="131"/>
        <end position="160"/>
    </location>
</feature>
<feature type="domain" description="Cyclin C-terminal" evidence="4">
    <location>
        <begin position="12"/>
        <end position="108"/>
    </location>
</feature>
<sequence length="186" mass="21343">MQQLNFHLTVHNPYRPVTGLLVDIKTRCSLKDPDRLLPGIEELLERTFLTDACLLYAPSQIALAAILHAASKIQENLDSYVTETLFGRPSIDILPNIIEAVRKIRSLVRSIENPPREMVRQLEKKLEKCRNQENNPDSEIYKQRMQDMLDEEDERSSETYARLAREQANDEERLLGISKVLSPSAS</sequence>
<dbReference type="AlphaFoldDB" id="A0A2J7Q496"/>
<dbReference type="Gene3D" id="1.10.472.10">
    <property type="entry name" value="Cyclin-like"/>
    <property type="match status" value="1"/>
</dbReference>
<dbReference type="InterPro" id="IPR036915">
    <property type="entry name" value="Cyclin-like_sf"/>
</dbReference>
<comment type="caution">
    <text evidence="5">The sequence shown here is derived from an EMBL/GenBank/DDBJ whole genome shotgun (WGS) entry which is preliminary data.</text>
</comment>
<evidence type="ECO:0000256" key="3">
    <source>
        <dbReference type="SAM" id="MobiDB-lite"/>
    </source>
</evidence>
<dbReference type="EMBL" id="NEVH01018389">
    <property type="protein sequence ID" value="PNF23395.1"/>
    <property type="molecule type" value="Genomic_DNA"/>
</dbReference>
<name>A0A2J7Q496_9NEOP</name>
<evidence type="ECO:0000256" key="1">
    <source>
        <dbReference type="ARBA" id="ARBA00023127"/>
    </source>
</evidence>
<evidence type="ECO:0000313" key="6">
    <source>
        <dbReference type="Proteomes" id="UP000235965"/>
    </source>
</evidence>
<gene>
    <name evidence="5" type="ORF">B7P43_G12946</name>
</gene>
<evidence type="ECO:0000256" key="2">
    <source>
        <dbReference type="ARBA" id="ARBA00023306"/>
    </source>
</evidence>
<organism evidence="5 6">
    <name type="scientific">Cryptotermes secundus</name>
    <dbReference type="NCBI Taxonomy" id="105785"/>
    <lineage>
        <taxon>Eukaryota</taxon>
        <taxon>Metazoa</taxon>
        <taxon>Ecdysozoa</taxon>
        <taxon>Arthropoda</taxon>
        <taxon>Hexapoda</taxon>
        <taxon>Insecta</taxon>
        <taxon>Pterygota</taxon>
        <taxon>Neoptera</taxon>
        <taxon>Polyneoptera</taxon>
        <taxon>Dictyoptera</taxon>
        <taxon>Blattodea</taxon>
        <taxon>Blattoidea</taxon>
        <taxon>Termitoidae</taxon>
        <taxon>Kalotermitidae</taxon>
        <taxon>Cryptotermitinae</taxon>
        <taxon>Cryptotermes</taxon>
    </lineage>
</organism>
<keyword evidence="6" id="KW-1185">Reference proteome</keyword>
<dbReference type="GO" id="GO:0005634">
    <property type="term" value="C:nucleus"/>
    <property type="evidence" value="ECO:0007669"/>
    <property type="project" value="UniProtKB-ARBA"/>
</dbReference>
<dbReference type="CDD" id="cd20525">
    <property type="entry name" value="CYCLIN_CCNH_rpt2"/>
    <property type="match status" value="1"/>
</dbReference>
<keyword evidence="2" id="KW-0131">Cell cycle</keyword>
<evidence type="ECO:0000259" key="4">
    <source>
        <dbReference type="Pfam" id="PF16899"/>
    </source>
</evidence>
<reference evidence="5 6" key="1">
    <citation type="submission" date="2017-12" db="EMBL/GenBank/DDBJ databases">
        <title>Hemimetabolous genomes reveal molecular basis of termite eusociality.</title>
        <authorList>
            <person name="Harrison M.C."/>
            <person name="Jongepier E."/>
            <person name="Robertson H.M."/>
            <person name="Arning N."/>
            <person name="Bitard-Feildel T."/>
            <person name="Chao H."/>
            <person name="Childers C.P."/>
            <person name="Dinh H."/>
            <person name="Doddapaneni H."/>
            <person name="Dugan S."/>
            <person name="Gowin J."/>
            <person name="Greiner C."/>
            <person name="Han Y."/>
            <person name="Hu H."/>
            <person name="Hughes D.S.T."/>
            <person name="Huylmans A.-K."/>
            <person name="Kemena C."/>
            <person name="Kremer L.P.M."/>
            <person name="Lee S.L."/>
            <person name="Lopez-Ezquerra A."/>
            <person name="Mallet L."/>
            <person name="Monroy-Kuhn J.M."/>
            <person name="Moser A."/>
            <person name="Murali S.C."/>
            <person name="Muzny D.M."/>
            <person name="Otani S."/>
            <person name="Piulachs M.-D."/>
            <person name="Poelchau M."/>
            <person name="Qu J."/>
            <person name="Schaub F."/>
            <person name="Wada-Katsumata A."/>
            <person name="Worley K.C."/>
            <person name="Xie Q."/>
            <person name="Ylla G."/>
            <person name="Poulsen M."/>
            <person name="Gibbs R.A."/>
            <person name="Schal C."/>
            <person name="Richards S."/>
            <person name="Belles X."/>
            <person name="Korb J."/>
            <person name="Bornberg-Bauer E."/>
        </authorList>
    </citation>
    <scope>NUCLEOTIDE SEQUENCE [LARGE SCALE GENOMIC DNA]</scope>
    <source>
        <tissue evidence="5">Whole body</tissue>
    </source>
</reference>
<dbReference type="OrthoDB" id="340962at2759"/>
<protein>
    <recommendedName>
        <fullName evidence="4">Cyclin C-terminal domain-containing protein</fullName>
    </recommendedName>
</protein>